<dbReference type="HOGENOM" id="CLU_3113302_0_0_3"/>
<protein>
    <submittedName>
        <fullName evidence="1">Uncharacterized protein</fullName>
    </submittedName>
</protein>
<proteinExistence type="predicted"/>
<evidence type="ECO:0000313" key="1">
    <source>
        <dbReference type="EMBL" id="ABW26987.1"/>
    </source>
</evidence>
<name>B0CFG8_ACAM1</name>
<gene>
    <name evidence="1" type="ordered locus">AM1_1970</name>
</gene>
<evidence type="ECO:0000313" key="2">
    <source>
        <dbReference type="Proteomes" id="UP000000268"/>
    </source>
</evidence>
<sequence length="50" mass="5433">MCPESTPPTSGYAFEKDKNEVCETLGQEHIICIWPPASSSVGRKLLLVVA</sequence>
<dbReference type="AlphaFoldDB" id="B0CFG8"/>
<dbReference type="Proteomes" id="UP000000268">
    <property type="component" value="Chromosome"/>
</dbReference>
<reference evidence="1 2" key="1">
    <citation type="journal article" date="2008" name="Proc. Natl. Acad. Sci. U.S.A.">
        <title>Niche adaptation and genome expansion in the chlorophyll d-producing cyanobacterium Acaryochloris marina.</title>
        <authorList>
            <person name="Swingley W.D."/>
            <person name="Chen M."/>
            <person name="Cheung P.C."/>
            <person name="Conrad A.L."/>
            <person name="Dejesa L.C."/>
            <person name="Hao J."/>
            <person name="Honchak B.M."/>
            <person name="Karbach L.E."/>
            <person name="Kurdoglu A."/>
            <person name="Lahiri S."/>
            <person name="Mastrian S.D."/>
            <person name="Miyashita H."/>
            <person name="Page L."/>
            <person name="Ramakrishna P."/>
            <person name="Satoh S."/>
            <person name="Sattley W.M."/>
            <person name="Shimada Y."/>
            <person name="Taylor H.L."/>
            <person name="Tomo T."/>
            <person name="Tsuchiya T."/>
            <person name="Wang Z.T."/>
            <person name="Raymond J."/>
            <person name="Mimuro M."/>
            <person name="Blankenship R.E."/>
            <person name="Touchman J.W."/>
        </authorList>
    </citation>
    <scope>NUCLEOTIDE SEQUENCE [LARGE SCALE GENOMIC DNA]</scope>
    <source>
        <strain evidence="2">MBIC 11017</strain>
    </source>
</reference>
<dbReference type="STRING" id="329726.AM1_1970"/>
<organism evidence="1 2">
    <name type="scientific">Acaryochloris marina (strain MBIC 11017)</name>
    <dbReference type="NCBI Taxonomy" id="329726"/>
    <lineage>
        <taxon>Bacteria</taxon>
        <taxon>Bacillati</taxon>
        <taxon>Cyanobacteriota</taxon>
        <taxon>Cyanophyceae</taxon>
        <taxon>Acaryochloridales</taxon>
        <taxon>Acaryochloridaceae</taxon>
        <taxon>Acaryochloris</taxon>
    </lineage>
</organism>
<accession>B0CFG8</accession>
<dbReference type="EMBL" id="CP000828">
    <property type="protein sequence ID" value="ABW26987.1"/>
    <property type="molecule type" value="Genomic_DNA"/>
</dbReference>
<keyword evidence="2" id="KW-1185">Reference proteome</keyword>
<dbReference type="KEGG" id="amr:AM1_1970"/>